<proteinExistence type="predicted"/>
<accession>A0AAE2W1N5</accession>
<gene>
    <name evidence="2" type="ORF">JQV55_19010</name>
</gene>
<reference evidence="2 3" key="1">
    <citation type="submission" date="2021-01" db="EMBL/GenBank/DDBJ databases">
        <title>Diatom-associated Roseobacters Show Island Model of Population Structure.</title>
        <authorList>
            <person name="Qu L."/>
            <person name="Feng X."/>
            <person name="Chen Y."/>
            <person name="Li L."/>
            <person name="Wang X."/>
            <person name="Hu Z."/>
            <person name="Wang H."/>
            <person name="Luo H."/>
        </authorList>
    </citation>
    <scope>NUCLEOTIDE SEQUENCE [LARGE SCALE GENOMIC DNA]</scope>
    <source>
        <strain evidence="2 3">TR60-84</strain>
    </source>
</reference>
<evidence type="ECO:0000313" key="2">
    <source>
        <dbReference type="EMBL" id="MBM1715668.1"/>
    </source>
</evidence>
<keyword evidence="3" id="KW-1185">Reference proteome</keyword>
<feature type="domain" description="Winged helix-turn-helix" evidence="1">
    <location>
        <begin position="10"/>
        <end position="67"/>
    </location>
</feature>
<evidence type="ECO:0000313" key="3">
    <source>
        <dbReference type="Proteomes" id="UP000732193"/>
    </source>
</evidence>
<protein>
    <recommendedName>
        <fullName evidence="1">Winged helix-turn-helix domain-containing protein</fullName>
    </recommendedName>
</protein>
<dbReference type="Proteomes" id="UP000732193">
    <property type="component" value="Unassembled WGS sequence"/>
</dbReference>
<evidence type="ECO:0000259" key="1">
    <source>
        <dbReference type="Pfam" id="PF14090"/>
    </source>
</evidence>
<dbReference type="RefSeq" id="WP_203243416.1">
    <property type="nucleotide sequence ID" value="NZ_JAFBRH010000004.1"/>
</dbReference>
<dbReference type="EMBL" id="JAFBRM010000008">
    <property type="protein sequence ID" value="MBM1715668.1"/>
    <property type="molecule type" value="Genomic_DNA"/>
</dbReference>
<dbReference type="InterPro" id="IPR055245">
    <property type="entry name" value="HTH_proteobacteria"/>
</dbReference>
<dbReference type="Pfam" id="PF14090">
    <property type="entry name" value="HTH_39"/>
    <property type="match status" value="1"/>
</dbReference>
<sequence>MSHSDSVIGKVLEALKQGEELTQLEATSRWGITRLASAVHVLRKKGYAIITIDRLAANGSRYAEYRFDRT</sequence>
<name>A0AAE2W1N5_9RHOB</name>
<dbReference type="AlphaFoldDB" id="A0AAE2W1N5"/>
<organism evidence="2 3">
    <name type="scientific">Sulfitobacter geojensis</name>
    <dbReference type="NCBI Taxonomy" id="1342299"/>
    <lineage>
        <taxon>Bacteria</taxon>
        <taxon>Pseudomonadati</taxon>
        <taxon>Pseudomonadota</taxon>
        <taxon>Alphaproteobacteria</taxon>
        <taxon>Rhodobacterales</taxon>
        <taxon>Roseobacteraceae</taxon>
        <taxon>Sulfitobacter</taxon>
    </lineage>
</organism>
<comment type="caution">
    <text evidence="2">The sequence shown here is derived from an EMBL/GenBank/DDBJ whole genome shotgun (WGS) entry which is preliminary data.</text>
</comment>